<feature type="transmembrane region" description="Helical" evidence="2">
    <location>
        <begin position="344"/>
        <end position="371"/>
    </location>
</feature>
<proteinExistence type="predicted"/>
<keyword evidence="2" id="KW-0472">Membrane</keyword>
<feature type="region of interest" description="Disordered" evidence="1">
    <location>
        <begin position="1"/>
        <end position="58"/>
    </location>
</feature>
<keyword evidence="2" id="KW-1133">Transmembrane helix</keyword>
<evidence type="ECO:0000313" key="5">
    <source>
        <dbReference type="Proteomes" id="UP001595955"/>
    </source>
</evidence>
<dbReference type="RefSeq" id="WP_122823364.1">
    <property type="nucleotide sequence ID" value="NZ_CP033325.1"/>
</dbReference>
<dbReference type="EMBL" id="JBHSGF010000008">
    <property type="protein sequence ID" value="MFC4556025.1"/>
    <property type="molecule type" value="Genomic_DNA"/>
</dbReference>
<gene>
    <name evidence="4" type="ORF">ACFO3F_12265</name>
</gene>
<keyword evidence="2" id="KW-0812">Transmembrane</keyword>
<feature type="compositionally biased region" description="Basic and acidic residues" evidence="1">
    <location>
        <begin position="1"/>
        <end position="10"/>
    </location>
</feature>
<keyword evidence="5" id="KW-1185">Reference proteome</keyword>
<evidence type="ECO:0000256" key="1">
    <source>
        <dbReference type="SAM" id="MobiDB-lite"/>
    </source>
</evidence>
<dbReference type="Pfam" id="PF10110">
    <property type="entry name" value="GPDPase_memb"/>
    <property type="match status" value="1"/>
</dbReference>
<accession>A0ABV9DBE9</accession>
<feature type="transmembrane region" description="Helical" evidence="2">
    <location>
        <begin position="303"/>
        <end position="324"/>
    </location>
</feature>
<feature type="transmembrane region" description="Helical" evidence="2">
    <location>
        <begin position="156"/>
        <end position="185"/>
    </location>
</feature>
<feature type="domain" description="Glycerophosphoryl diester phosphodiesterase membrane" evidence="3">
    <location>
        <begin position="254"/>
        <end position="336"/>
    </location>
</feature>
<sequence length="391" mass="40790">MSERPQERNDGPGGPPDPQYGQYGPPRPGAPAPDPQYGQYGAPAPDPQYGQYGAPATGYGQYGAPQDGGYFGPGFTQVPAAMQPGIIPLRPLTLGEIYDGAFRAIRTNPGVMFGLSAIVVALSTVIELVVVGAYLSDLESVLLSSSLSSSADLVDAFNPGMLAGALLASVVTGFATVVLTGLLILSVSESVIGRRAPIGEVWRRARGQVWRLLALTVLLWVGAMVLTFAGVFALAFLVAGLTTLAGDSVALAVIVTIVAFLALALLLAYLGVRTMLAPPAIMLERSHVFASIGRSWRLTRGHFWRLLGIMLLTLVLLGILQGILTVPFSIVGSLGGAGDVTWPLILSVVGQSVASAVAIPFVAAVLALLYIDVRMRTEALDVELARAAQGS</sequence>
<feature type="transmembrane region" description="Helical" evidence="2">
    <location>
        <begin position="249"/>
        <end position="272"/>
    </location>
</feature>
<evidence type="ECO:0000256" key="2">
    <source>
        <dbReference type="SAM" id="Phobius"/>
    </source>
</evidence>
<dbReference type="Proteomes" id="UP001595955">
    <property type="component" value="Unassembled WGS sequence"/>
</dbReference>
<feature type="transmembrane region" description="Helical" evidence="2">
    <location>
        <begin position="111"/>
        <end position="136"/>
    </location>
</feature>
<evidence type="ECO:0000259" key="3">
    <source>
        <dbReference type="Pfam" id="PF10110"/>
    </source>
</evidence>
<protein>
    <submittedName>
        <fullName evidence="4">Glycerophosphoryl diester phosphodiesterase membrane domain-containing protein</fullName>
    </submittedName>
</protein>
<feature type="compositionally biased region" description="Pro residues" evidence="1">
    <location>
        <begin position="25"/>
        <end position="34"/>
    </location>
</feature>
<organism evidence="4 5">
    <name type="scientific">Georgenia faecalis</name>
    <dbReference type="NCBI Taxonomy" id="2483799"/>
    <lineage>
        <taxon>Bacteria</taxon>
        <taxon>Bacillati</taxon>
        <taxon>Actinomycetota</taxon>
        <taxon>Actinomycetes</taxon>
        <taxon>Micrococcales</taxon>
        <taxon>Bogoriellaceae</taxon>
        <taxon>Georgenia</taxon>
    </lineage>
</organism>
<feature type="transmembrane region" description="Helical" evidence="2">
    <location>
        <begin position="212"/>
        <end position="237"/>
    </location>
</feature>
<dbReference type="PANTHER" id="PTHR33133:SF1">
    <property type="entry name" value="EXPRESSED PROTEIN-RELATED"/>
    <property type="match status" value="1"/>
</dbReference>
<dbReference type="InterPro" id="IPR018476">
    <property type="entry name" value="GlyceroP-diester-Pdiesterase_M"/>
</dbReference>
<dbReference type="PANTHER" id="PTHR33133">
    <property type="entry name" value="OS08G0107100 PROTEIN-RELATED"/>
    <property type="match status" value="1"/>
</dbReference>
<evidence type="ECO:0000313" key="4">
    <source>
        <dbReference type="EMBL" id="MFC4556025.1"/>
    </source>
</evidence>
<comment type="caution">
    <text evidence="4">The sequence shown here is derived from an EMBL/GenBank/DDBJ whole genome shotgun (WGS) entry which is preliminary data.</text>
</comment>
<name>A0ABV9DBE9_9MICO</name>
<reference evidence="5" key="1">
    <citation type="journal article" date="2019" name="Int. J. Syst. Evol. Microbiol.">
        <title>The Global Catalogue of Microorganisms (GCM) 10K type strain sequencing project: providing services to taxonomists for standard genome sequencing and annotation.</title>
        <authorList>
            <consortium name="The Broad Institute Genomics Platform"/>
            <consortium name="The Broad Institute Genome Sequencing Center for Infectious Disease"/>
            <person name="Wu L."/>
            <person name="Ma J."/>
        </authorList>
    </citation>
    <scope>NUCLEOTIDE SEQUENCE [LARGE SCALE GENOMIC DNA]</scope>
    <source>
        <strain evidence="5">JCM 3369</strain>
    </source>
</reference>